<dbReference type="PANTHER" id="PTHR30329:SF21">
    <property type="entry name" value="LIPOPROTEIN YIAD-RELATED"/>
    <property type="match status" value="1"/>
</dbReference>
<dbReference type="PRINTS" id="PR01023">
    <property type="entry name" value="NAFLGMOTY"/>
</dbReference>
<evidence type="ECO:0000256" key="1">
    <source>
        <dbReference type="PROSITE-ProRule" id="PRU00473"/>
    </source>
</evidence>
<evidence type="ECO:0000313" key="3">
    <source>
        <dbReference type="EMBL" id="BDS15114.1"/>
    </source>
</evidence>
<dbReference type="Pfam" id="PF07676">
    <property type="entry name" value="PD40"/>
    <property type="match status" value="1"/>
</dbReference>
<feature type="domain" description="OmpA-like" evidence="2">
    <location>
        <begin position="693"/>
        <end position="810"/>
    </location>
</feature>
<dbReference type="Gene3D" id="3.30.1330.60">
    <property type="entry name" value="OmpA-like domain"/>
    <property type="match status" value="1"/>
</dbReference>
<evidence type="ECO:0000259" key="2">
    <source>
        <dbReference type="PROSITE" id="PS51123"/>
    </source>
</evidence>
<accession>A0A916DVG3</accession>
<dbReference type="PROSITE" id="PS51123">
    <property type="entry name" value="OMPA_2"/>
    <property type="match status" value="1"/>
</dbReference>
<dbReference type="Pfam" id="PF00691">
    <property type="entry name" value="OmpA"/>
    <property type="match status" value="1"/>
</dbReference>
<organism evidence="3 4">
    <name type="scientific">Aureispira anguillae</name>
    <dbReference type="NCBI Taxonomy" id="2864201"/>
    <lineage>
        <taxon>Bacteria</taxon>
        <taxon>Pseudomonadati</taxon>
        <taxon>Bacteroidota</taxon>
        <taxon>Saprospiria</taxon>
        <taxon>Saprospirales</taxon>
        <taxon>Saprospiraceae</taxon>
        <taxon>Aureispira</taxon>
    </lineage>
</organism>
<reference evidence="3" key="1">
    <citation type="submission" date="2022-09" db="EMBL/GenBank/DDBJ databases">
        <title>Aureispira anguillicida sp. nov., isolated from Leptocephalus of Japanese eel Anguilla japonica.</title>
        <authorList>
            <person name="Yuasa K."/>
            <person name="Mekata T."/>
            <person name="Ikunari K."/>
        </authorList>
    </citation>
    <scope>NUCLEOTIDE SEQUENCE</scope>
    <source>
        <strain evidence="3">EL160426</strain>
    </source>
</reference>
<dbReference type="InterPro" id="IPR006665">
    <property type="entry name" value="OmpA-like"/>
</dbReference>
<dbReference type="SUPFAM" id="SSF82171">
    <property type="entry name" value="DPP6 N-terminal domain-like"/>
    <property type="match status" value="1"/>
</dbReference>
<keyword evidence="1" id="KW-0472">Membrane</keyword>
<dbReference type="EMBL" id="AP026867">
    <property type="protein sequence ID" value="BDS15114.1"/>
    <property type="molecule type" value="Genomic_DNA"/>
</dbReference>
<dbReference type="RefSeq" id="WP_264790296.1">
    <property type="nucleotide sequence ID" value="NZ_AP026867.1"/>
</dbReference>
<protein>
    <submittedName>
        <fullName evidence="3">OmpA family protein</fullName>
    </submittedName>
</protein>
<dbReference type="Gene3D" id="2.60.120.560">
    <property type="entry name" value="Exo-inulinase, domain 1"/>
    <property type="match status" value="1"/>
</dbReference>
<dbReference type="Proteomes" id="UP001060919">
    <property type="component" value="Chromosome"/>
</dbReference>
<dbReference type="InterPro" id="IPR011659">
    <property type="entry name" value="WD40"/>
</dbReference>
<dbReference type="AlphaFoldDB" id="A0A916DVG3"/>
<dbReference type="GO" id="GO:0016020">
    <property type="term" value="C:membrane"/>
    <property type="evidence" value="ECO:0007669"/>
    <property type="project" value="UniProtKB-UniRule"/>
</dbReference>
<sequence>MNIRLVLITILFGYLVNIHAQQNLIFEENFDDNFLQWMHGNSAEYSAQVKDGLYQIKYKQEVGAWYFWQSIPVHPDTSFYIESKITPFLEGRQSVYGLIWGVRDLNNYNAFLVSNQGKTSVVTCRKGKFTRVINWTLTSNYQNNQAHTIAIRKNNGKMRYYLDGKVAFTSRVLPFYGDLLGFVISGKTAAKIDHLTVRQDREINLVEDTLQGFHRENLGTNINSPYAELHPLIAHDGQRLFVTRKGHPQNKGLDKRDDAWVSYKQKDGSWSLLEQLDFPINNNNHNQVISVSPDNNTLLIGNTYNHNGSSKGKGVSISHRKEDGTWEIPKDVIIDNYYNQNPIHSIHLAANKQLLLLSIERNDSYGHLDLYVSFLQKNGRFSQPKNLGATINTTYEEGTPFLAADGKTLYFASSGHGGYGSMDIFVTKRLDDTWRSWTKPQNLGPKINSNKWEAHYSIAASGTKAYFVSNRGEQHIGAEDVYQVVPPLGSRPDPVLLVKGKVFNANTKAPIRAKIIYYDLANNEEKGNALSDSKNGNYQAILPANNQYNFLAFKGGYYPVSQSIEVGKIDEYTEMYITLYLHPIRVGESIPLNNIFFLGKTDELAVNSYPELNRLSIFMDKYPEMTIKLESRTSSKAQNMKAYLVEKGIESKRIILANNPAKNSNFSIVSLVDYDKNIQRRGNFDPNFNAKEIQKGQIFRLNNTFFSADSSYITKQAEKELISLKNFLLKNPLIKIEIGGHTNGLPEHDYCDRLSTNRAKNVSLYLQSAGIPTQQVTYKGYGKRHPIATNETLQGRQLNQRVEIKIIGTSTKEKQKGALVIPSETD</sequence>
<dbReference type="KEGG" id="aup:AsAng_0058980"/>
<dbReference type="PANTHER" id="PTHR30329">
    <property type="entry name" value="STATOR ELEMENT OF FLAGELLAR MOTOR COMPLEX"/>
    <property type="match status" value="1"/>
</dbReference>
<evidence type="ECO:0000313" key="4">
    <source>
        <dbReference type="Proteomes" id="UP001060919"/>
    </source>
</evidence>
<proteinExistence type="predicted"/>
<gene>
    <name evidence="3" type="ORF">AsAng_0058980</name>
</gene>
<dbReference type="InterPro" id="IPR050330">
    <property type="entry name" value="Bact_OuterMem_StrucFunc"/>
</dbReference>
<name>A0A916DVG3_9BACT</name>
<dbReference type="InterPro" id="IPR036737">
    <property type="entry name" value="OmpA-like_sf"/>
</dbReference>
<keyword evidence="4" id="KW-1185">Reference proteome</keyword>
<dbReference type="Gene3D" id="2.60.40.1120">
    <property type="entry name" value="Carboxypeptidase-like, regulatory domain"/>
    <property type="match status" value="1"/>
</dbReference>
<dbReference type="CDD" id="cd07185">
    <property type="entry name" value="OmpA_C-like"/>
    <property type="match status" value="1"/>
</dbReference>
<dbReference type="SUPFAM" id="SSF103088">
    <property type="entry name" value="OmpA-like"/>
    <property type="match status" value="1"/>
</dbReference>